<evidence type="ECO:0000256" key="7">
    <source>
        <dbReference type="SAM" id="MobiDB-lite"/>
    </source>
</evidence>
<dbReference type="AlphaFoldDB" id="A0A9W8BDS7"/>
<dbReference type="GO" id="GO:0006782">
    <property type="term" value="P:protoporphyrinogen IX biosynthetic process"/>
    <property type="evidence" value="ECO:0007669"/>
    <property type="project" value="TreeGrafter"/>
</dbReference>
<dbReference type="OrthoDB" id="15318at2759"/>
<dbReference type="Pfam" id="PF01218">
    <property type="entry name" value="Coprogen_oxidas"/>
    <property type="match status" value="1"/>
</dbReference>
<dbReference type="PRINTS" id="PR00073">
    <property type="entry name" value="COPRGNOXDASE"/>
</dbReference>
<gene>
    <name evidence="8" type="primary">HEM13</name>
    <name evidence="8" type="ORF">H4R26_003023</name>
</gene>
<dbReference type="GO" id="GO:0005737">
    <property type="term" value="C:cytoplasm"/>
    <property type="evidence" value="ECO:0007669"/>
    <property type="project" value="TreeGrafter"/>
</dbReference>
<evidence type="ECO:0000256" key="5">
    <source>
        <dbReference type="ARBA" id="ARBA00023002"/>
    </source>
</evidence>
<dbReference type="EC" id="1.3.3.3" evidence="4"/>
<dbReference type="GO" id="GO:0004109">
    <property type="term" value="F:coproporphyrinogen oxidase activity"/>
    <property type="evidence" value="ECO:0007669"/>
    <property type="project" value="UniProtKB-EC"/>
</dbReference>
<feature type="region of interest" description="Disordered" evidence="7">
    <location>
        <begin position="1"/>
        <end position="25"/>
    </location>
</feature>
<accession>A0A9W8BDS7</accession>
<sequence>MARSTSSSSSGTSNSPNISHPLRRTPSMLSIDSQLTLVGSEGIAHAQSSYGLDADKPSYYVEHERSMHERMEAYVLDLQDKLVTALESLDPTQKFERDRWEREDGKGYGISCVLQDGQALEKAGVNVSVISGTLTAGQLKSMRDRSAQTAQRLSASEQYDFRVAGISVVVHPRNPYAPTAHMNYRRFEVYRQGAAEGEGPVMAWFGGGADLTPAYLFDDDVRHFHQTLKTACDTHDATYYPRFKEWCDRYFTNVHRKETRGVGGIFFDDLDDKKPELLFRFAYDAGSAFIDAYVPLIARRMATPYGQQQRDWQLIRRGHYVEFNLVYDRGTKFGLMTPGARIESILMSLPLTARWEYMNEPARGSPEDRLLQSVRSITEWTK</sequence>
<comment type="similarity">
    <text evidence="2">Belongs to the aerobic coproporphyrinogen-III oxidase family.</text>
</comment>
<dbReference type="Gene3D" id="3.40.1500.10">
    <property type="entry name" value="Coproporphyrinogen III oxidase, aerobic"/>
    <property type="match status" value="1"/>
</dbReference>
<proteinExistence type="inferred from homology"/>
<evidence type="ECO:0000256" key="3">
    <source>
        <dbReference type="ARBA" id="ARBA00011738"/>
    </source>
</evidence>
<organism evidence="8 9">
    <name type="scientific">Coemansia thaxteri</name>
    <dbReference type="NCBI Taxonomy" id="2663907"/>
    <lineage>
        <taxon>Eukaryota</taxon>
        <taxon>Fungi</taxon>
        <taxon>Fungi incertae sedis</taxon>
        <taxon>Zoopagomycota</taxon>
        <taxon>Kickxellomycotina</taxon>
        <taxon>Kickxellomycetes</taxon>
        <taxon>Kickxellales</taxon>
        <taxon>Kickxellaceae</taxon>
        <taxon>Coemansia</taxon>
    </lineage>
</organism>
<protein>
    <recommendedName>
        <fullName evidence="4">coproporphyrinogen oxidase</fullName>
        <ecNumber evidence="4">1.3.3.3</ecNumber>
    </recommendedName>
</protein>
<feature type="compositionally biased region" description="Low complexity" evidence="7">
    <location>
        <begin position="1"/>
        <end position="19"/>
    </location>
</feature>
<dbReference type="PANTHER" id="PTHR10755">
    <property type="entry name" value="COPROPORPHYRINOGEN III OXIDASE, MITOCHONDRIAL"/>
    <property type="match status" value="1"/>
</dbReference>
<reference evidence="8" key="1">
    <citation type="submission" date="2022-07" db="EMBL/GenBank/DDBJ databases">
        <title>Phylogenomic reconstructions and comparative analyses of Kickxellomycotina fungi.</title>
        <authorList>
            <person name="Reynolds N.K."/>
            <person name="Stajich J.E."/>
            <person name="Barry K."/>
            <person name="Grigoriev I.V."/>
            <person name="Crous P."/>
            <person name="Smith M.E."/>
        </authorList>
    </citation>
    <scope>NUCLEOTIDE SEQUENCE</scope>
    <source>
        <strain evidence="8">IMI 214461</strain>
    </source>
</reference>
<dbReference type="EMBL" id="JANBQF010000215">
    <property type="protein sequence ID" value="KAJ2003510.1"/>
    <property type="molecule type" value="Genomic_DNA"/>
</dbReference>
<evidence type="ECO:0000256" key="6">
    <source>
        <dbReference type="ARBA" id="ARBA00023244"/>
    </source>
</evidence>
<evidence type="ECO:0000313" key="9">
    <source>
        <dbReference type="Proteomes" id="UP001150907"/>
    </source>
</evidence>
<dbReference type="PANTHER" id="PTHR10755:SF0">
    <property type="entry name" value="OXYGEN-DEPENDENT COPROPORPHYRINOGEN-III OXIDASE, MITOCHONDRIAL"/>
    <property type="match status" value="1"/>
</dbReference>
<name>A0A9W8BDS7_9FUNG</name>
<dbReference type="NCBIfam" id="NF003727">
    <property type="entry name" value="PRK05330.1"/>
    <property type="match status" value="1"/>
</dbReference>
<evidence type="ECO:0000256" key="2">
    <source>
        <dbReference type="ARBA" id="ARBA00010644"/>
    </source>
</evidence>
<dbReference type="SUPFAM" id="SSF102886">
    <property type="entry name" value="Coproporphyrinogen III oxidase"/>
    <property type="match status" value="1"/>
</dbReference>
<evidence type="ECO:0000313" key="8">
    <source>
        <dbReference type="EMBL" id="KAJ2003510.1"/>
    </source>
</evidence>
<comment type="pathway">
    <text evidence="1">Porphyrin-containing compound metabolism; protoporphyrin-IX biosynthesis; protoporphyrinogen-IX from coproporphyrinogen-III (O2 route): step 1/1.</text>
</comment>
<dbReference type="Proteomes" id="UP001150907">
    <property type="component" value="Unassembled WGS sequence"/>
</dbReference>
<dbReference type="PIRSF" id="PIRSF000166">
    <property type="entry name" value="Coproporphyri_ox"/>
    <property type="match status" value="1"/>
</dbReference>
<comment type="caution">
    <text evidence="8">The sequence shown here is derived from an EMBL/GenBank/DDBJ whole genome shotgun (WGS) entry which is preliminary data.</text>
</comment>
<keyword evidence="5 8" id="KW-0560">Oxidoreductase</keyword>
<dbReference type="InterPro" id="IPR001260">
    <property type="entry name" value="Coprogen_oxidase_aer"/>
</dbReference>
<evidence type="ECO:0000256" key="4">
    <source>
        <dbReference type="ARBA" id="ARBA00012869"/>
    </source>
</evidence>
<dbReference type="InterPro" id="IPR036406">
    <property type="entry name" value="Coprogen_oxidase_aer_sf"/>
</dbReference>
<comment type="subunit">
    <text evidence="3">Homodimer.</text>
</comment>
<keyword evidence="9" id="KW-1185">Reference proteome</keyword>
<keyword evidence="6" id="KW-0627">Porphyrin biosynthesis</keyword>
<evidence type="ECO:0000256" key="1">
    <source>
        <dbReference type="ARBA" id="ARBA00005168"/>
    </source>
</evidence>